<dbReference type="EMBL" id="DSOL01000106">
    <property type="protein sequence ID" value="HEN27752.1"/>
    <property type="molecule type" value="Genomic_DNA"/>
</dbReference>
<comment type="caution">
    <text evidence="3">The sequence shown here is derived from an EMBL/GenBank/DDBJ whole genome shotgun (WGS) entry which is preliminary data.</text>
</comment>
<keyword evidence="2" id="KW-0472">Membrane</keyword>
<feature type="transmembrane region" description="Helical" evidence="2">
    <location>
        <begin position="12"/>
        <end position="32"/>
    </location>
</feature>
<evidence type="ECO:0000256" key="1">
    <source>
        <dbReference type="ARBA" id="ARBA00022729"/>
    </source>
</evidence>
<dbReference type="PANTHER" id="PTHR33376">
    <property type="match status" value="1"/>
</dbReference>
<reference evidence="3" key="1">
    <citation type="journal article" date="2020" name="mSystems">
        <title>Genome- and Community-Level Interaction Insights into Carbon Utilization and Element Cycling Functions of Hydrothermarchaeota in Hydrothermal Sediment.</title>
        <authorList>
            <person name="Zhou Z."/>
            <person name="Liu Y."/>
            <person name="Xu W."/>
            <person name="Pan J."/>
            <person name="Luo Z.H."/>
            <person name="Li M."/>
        </authorList>
    </citation>
    <scope>NUCLEOTIDE SEQUENCE [LARGE SCALE GENOMIC DNA]</scope>
    <source>
        <strain evidence="3">SpSt-34</strain>
    </source>
</reference>
<dbReference type="InterPro" id="IPR038404">
    <property type="entry name" value="TRAP_DctP_sf"/>
</dbReference>
<evidence type="ECO:0000256" key="2">
    <source>
        <dbReference type="SAM" id="Phobius"/>
    </source>
</evidence>
<dbReference type="Pfam" id="PF03480">
    <property type="entry name" value="DctP"/>
    <property type="match status" value="1"/>
</dbReference>
<dbReference type="InterPro" id="IPR018389">
    <property type="entry name" value="DctP_fam"/>
</dbReference>
<dbReference type="GO" id="GO:0055085">
    <property type="term" value="P:transmembrane transport"/>
    <property type="evidence" value="ECO:0007669"/>
    <property type="project" value="InterPro"/>
</dbReference>
<organism evidence="3">
    <name type="scientific">candidate division WOR-3 bacterium</name>
    <dbReference type="NCBI Taxonomy" id="2052148"/>
    <lineage>
        <taxon>Bacteria</taxon>
        <taxon>Bacteria division WOR-3</taxon>
    </lineage>
</organism>
<dbReference type="AlphaFoldDB" id="A0A7C2P0A6"/>
<keyword evidence="2" id="KW-0812">Transmembrane</keyword>
<gene>
    <name evidence="3" type="ORF">ENQ77_03645</name>
</gene>
<keyword evidence="2" id="KW-1133">Transmembrane helix</keyword>
<protein>
    <submittedName>
        <fullName evidence="3">TRAP transporter substrate-binding protein</fullName>
    </submittedName>
</protein>
<accession>A0A7C2P0A6</accession>
<proteinExistence type="predicted"/>
<name>A0A7C2P0A6_UNCW3</name>
<dbReference type="PANTHER" id="PTHR33376:SF15">
    <property type="entry name" value="BLL6794 PROTEIN"/>
    <property type="match status" value="1"/>
</dbReference>
<dbReference type="CDD" id="cd13665">
    <property type="entry name" value="PBP2_TRAP_Dctp3_4"/>
    <property type="match status" value="1"/>
</dbReference>
<sequence>MCEKELFSRRDFLKLFLIGVPAFGISFLEGGIKVLNAEVFNIRFSTWHPPAGREVQTVWIPMLEELKKRSRGELTYTLYAGGALGKGPEHFDIVADGLSDMGYFTATWTPGRFPLTDVLSMAVWVDGKDLAADIGNAVYERVLKDEFKNVKVLELNGCIQSFIWTRKKPISKLSDLQGLKLRTPGGFQTKYIQALGAEPIFMPLADVYMALETGTIDGLVTCPPLIEGFKLYEVLRYCTVLTLGCVSEGVVMNLKTWNRLSEPYKRLIEEICKNPFKVTGGLTRKVYTDELIPLLTKAGIQFIELPQKEANLWYERFQEVTRKWVNELESKGLPARKAVAIMNEECEKRGVKLVSCPPEYKKL</sequence>
<dbReference type="Gene3D" id="3.40.190.170">
    <property type="entry name" value="Bacterial extracellular solute-binding protein, family 7"/>
    <property type="match status" value="1"/>
</dbReference>
<dbReference type="NCBIfam" id="NF037995">
    <property type="entry name" value="TRAP_S1"/>
    <property type="match status" value="1"/>
</dbReference>
<evidence type="ECO:0000313" key="3">
    <source>
        <dbReference type="EMBL" id="HEN27752.1"/>
    </source>
</evidence>
<keyword evidence="1" id="KW-0732">Signal</keyword>